<dbReference type="Pfam" id="PF00954">
    <property type="entry name" value="S_locus_glycop"/>
    <property type="match status" value="1"/>
</dbReference>
<accession>A0A2N9GE36</accession>
<proteinExistence type="predicted"/>
<keyword evidence="2" id="KW-1015">Disulfide bond</keyword>
<dbReference type="EMBL" id="OIVN01002126">
    <property type="protein sequence ID" value="SPD00847.1"/>
    <property type="molecule type" value="Genomic_DNA"/>
</dbReference>
<organism evidence="5">
    <name type="scientific">Fagus sylvatica</name>
    <name type="common">Beechnut</name>
    <dbReference type="NCBI Taxonomy" id="28930"/>
    <lineage>
        <taxon>Eukaryota</taxon>
        <taxon>Viridiplantae</taxon>
        <taxon>Streptophyta</taxon>
        <taxon>Embryophyta</taxon>
        <taxon>Tracheophyta</taxon>
        <taxon>Spermatophyta</taxon>
        <taxon>Magnoliopsida</taxon>
        <taxon>eudicotyledons</taxon>
        <taxon>Gunneridae</taxon>
        <taxon>Pentapetalae</taxon>
        <taxon>rosids</taxon>
        <taxon>fabids</taxon>
        <taxon>Fagales</taxon>
        <taxon>Fagaceae</taxon>
        <taxon>Fagus</taxon>
    </lineage>
</organism>
<dbReference type="PANTHER" id="PTHR32444:SF247">
    <property type="entry name" value="OS01G0958200 PROTEIN"/>
    <property type="match status" value="1"/>
</dbReference>
<feature type="region of interest" description="Disordered" evidence="3">
    <location>
        <begin position="1"/>
        <end position="29"/>
    </location>
</feature>
<dbReference type="GO" id="GO:0048544">
    <property type="term" value="P:recognition of pollen"/>
    <property type="evidence" value="ECO:0007669"/>
    <property type="project" value="InterPro"/>
</dbReference>
<dbReference type="InterPro" id="IPR000858">
    <property type="entry name" value="S_locus_glycoprot_dom"/>
</dbReference>
<gene>
    <name evidence="5" type="ORF">FSB_LOCUS28729</name>
</gene>
<sequence length="283" mass="32258">MNSCVTNWPPKPKPSINNPPKPALTHGKYPDLTGADPTIKFHNNIVLWQSFDDSTNTWLPGAKIVYDRLYNESRTTLRSWKNNENPESGQFSAELLEKMGTRDLVLYYRNSNYSEKLFLYDLNNQYIKVSYVYNNNESYFIYSAVSPSTFPRFVLKATGEFNLYVWDEDLPQWNLVWKAIPQLCEILGFCGDFGICNHQKVPLCDCPNGFKPMDPTDWDLYVYSGGCKRRNPLQCTKGGSDKFLTMPNMHFLLGMEIGASAGPTLAMEIGASAPGIEWLGQRR</sequence>
<dbReference type="AlphaFoldDB" id="A0A2N9GE36"/>
<evidence type="ECO:0000313" key="5">
    <source>
        <dbReference type="EMBL" id="SPD00847.1"/>
    </source>
</evidence>
<reference evidence="5" key="1">
    <citation type="submission" date="2018-02" db="EMBL/GenBank/DDBJ databases">
        <authorList>
            <person name="Cohen D.B."/>
            <person name="Kent A.D."/>
        </authorList>
    </citation>
    <scope>NUCLEOTIDE SEQUENCE</scope>
</reference>
<dbReference type="InterPro" id="IPR036426">
    <property type="entry name" value="Bulb-type_lectin_dom_sf"/>
</dbReference>
<evidence type="ECO:0000256" key="1">
    <source>
        <dbReference type="ARBA" id="ARBA00022729"/>
    </source>
</evidence>
<evidence type="ECO:0000256" key="2">
    <source>
        <dbReference type="ARBA" id="ARBA00023157"/>
    </source>
</evidence>
<feature type="domain" description="S-locus glycoprotein" evidence="4">
    <location>
        <begin position="124"/>
        <end position="213"/>
    </location>
</feature>
<evidence type="ECO:0000256" key="3">
    <source>
        <dbReference type="SAM" id="MobiDB-lite"/>
    </source>
</evidence>
<name>A0A2N9GE36_FAGSY</name>
<dbReference type="PANTHER" id="PTHR32444">
    <property type="entry name" value="BULB-TYPE LECTIN DOMAIN-CONTAINING PROTEIN"/>
    <property type="match status" value="1"/>
</dbReference>
<feature type="compositionally biased region" description="Pro residues" evidence="3">
    <location>
        <begin position="9"/>
        <end position="22"/>
    </location>
</feature>
<protein>
    <recommendedName>
        <fullName evidence="4">S-locus glycoprotein domain-containing protein</fullName>
    </recommendedName>
</protein>
<dbReference type="SUPFAM" id="SSF51110">
    <property type="entry name" value="alpha-D-mannose-specific plant lectins"/>
    <property type="match status" value="1"/>
</dbReference>
<keyword evidence="1" id="KW-0732">Signal</keyword>
<evidence type="ECO:0000259" key="4">
    <source>
        <dbReference type="Pfam" id="PF00954"/>
    </source>
</evidence>